<protein>
    <submittedName>
        <fullName evidence="2">Uncharacterized protein</fullName>
    </submittedName>
</protein>
<keyword evidence="3" id="KW-1185">Reference proteome</keyword>
<keyword evidence="1" id="KW-0472">Membrane</keyword>
<comment type="caution">
    <text evidence="2">The sequence shown here is derived from an EMBL/GenBank/DDBJ whole genome shotgun (WGS) entry which is preliminary data.</text>
</comment>
<reference evidence="2" key="2">
    <citation type="submission" date="2021-08" db="EMBL/GenBank/DDBJ databases">
        <authorList>
            <person name="Tani A."/>
            <person name="Ola A."/>
            <person name="Ogura Y."/>
            <person name="Katsura K."/>
            <person name="Hayashi T."/>
        </authorList>
    </citation>
    <scope>NUCLEOTIDE SEQUENCE</scope>
    <source>
        <strain evidence="2">NBRC 103626</strain>
    </source>
</reference>
<dbReference type="Proteomes" id="UP001055108">
    <property type="component" value="Unassembled WGS sequence"/>
</dbReference>
<evidence type="ECO:0000256" key="1">
    <source>
        <dbReference type="SAM" id="Phobius"/>
    </source>
</evidence>
<keyword evidence="1" id="KW-1133">Transmembrane helix</keyword>
<dbReference type="EMBL" id="BPQM01000047">
    <property type="protein sequence ID" value="GJD78959.1"/>
    <property type="molecule type" value="Genomic_DNA"/>
</dbReference>
<sequence length="75" mass="7856">MGRDWKEQRAAFNLLSGLLGLVLAATPWLLGEAIDPLAVWSAVFGGALVMRLGFSAALAFRGWKAWGQAVGGPGS</sequence>
<proteinExistence type="predicted"/>
<dbReference type="AlphaFoldDB" id="A0AA37MBM8"/>
<feature type="transmembrane region" description="Helical" evidence="1">
    <location>
        <begin position="37"/>
        <end position="60"/>
    </location>
</feature>
<accession>A0AA37MBM8</accession>
<keyword evidence="1" id="KW-0812">Transmembrane</keyword>
<reference evidence="2" key="1">
    <citation type="journal article" date="2016" name="Front. Microbiol.">
        <title>Genome Sequence of the Piezophilic, Mesophilic Sulfate-Reducing Bacterium Desulfovibrio indicus J2T.</title>
        <authorList>
            <person name="Cao J."/>
            <person name="Maignien L."/>
            <person name="Shao Z."/>
            <person name="Alain K."/>
            <person name="Jebbar M."/>
        </authorList>
    </citation>
    <scope>NUCLEOTIDE SEQUENCE</scope>
    <source>
        <strain evidence="2">NBRC 103626</strain>
    </source>
</reference>
<feature type="transmembrane region" description="Helical" evidence="1">
    <location>
        <begin position="12"/>
        <end position="31"/>
    </location>
</feature>
<evidence type="ECO:0000313" key="2">
    <source>
        <dbReference type="EMBL" id="GJD78959.1"/>
    </source>
</evidence>
<gene>
    <name evidence="2" type="ORF">NBEOAGPD_2179</name>
</gene>
<dbReference type="RefSeq" id="WP_238302764.1">
    <property type="nucleotide sequence ID" value="NZ_BPQM01000047.1"/>
</dbReference>
<name>A0AA37MBM8_9HYPH</name>
<evidence type="ECO:0000313" key="3">
    <source>
        <dbReference type="Proteomes" id="UP001055108"/>
    </source>
</evidence>
<organism evidence="2 3">
    <name type="scientific">Methylobacterium gregans</name>
    <dbReference type="NCBI Taxonomy" id="374424"/>
    <lineage>
        <taxon>Bacteria</taxon>
        <taxon>Pseudomonadati</taxon>
        <taxon>Pseudomonadota</taxon>
        <taxon>Alphaproteobacteria</taxon>
        <taxon>Hyphomicrobiales</taxon>
        <taxon>Methylobacteriaceae</taxon>
        <taxon>Methylobacterium</taxon>
    </lineage>
</organism>